<dbReference type="Proteomes" id="UP000677228">
    <property type="component" value="Unassembled WGS sequence"/>
</dbReference>
<dbReference type="InterPro" id="IPR050855">
    <property type="entry name" value="NDM-1-like"/>
</dbReference>
<dbReference type="SUPFAM" id="SSF56281">
    <property type="entry name" value="Metallo-hydrolase/oxidoreductase"/>
    <property type="match status" value="1"/>
</dbReference>
<dbReference type="PANTHER" id="PTHR42951">
    <property type="entry name" value="METALLO-BETA-LACTAMASE DOMAIN-CONTAINING"/>
    <property type="match status" value="1"/>
</dbReference>
<evidence type="ECO:0000313" key="6">
    <source>
        <dbReference type="Proteomes" id="UP000663829"/>
    </source>
</evidence>
<dbReference type="EMBL" id="CAJOBA010003007">
    <property type="protein sequence ID" value="CAF3667430.1"/>
    <property type="molecule type" value="Genomic_DNA"/>
</dbReference>
<name>A0A814CV45_9BILA</name>
<dbReference type="EMBL" id="CAJNOQ010002217">
    <property type="protein sequence ID" value="CAF0945757.1"/>
    <property type="molecule type" value="Genomic_DNA"/>
</dbReference>
<proteinExistence type="predicted"/>
<dbReference type="InterPro" id="IPR036866">
    <property type="entry name" value="RibonucZ/Hydroxyglut_hydro"/>
</dbReference>
<accession>A0A814CV45</accession>
<dbReference type="EMBL" id="CAJOBC010002217">
    <property type="protein sequence ID" value="CAF3721920.1"/>
    <property type="molecule type" value="Genomic_DNA"/>
</dbReference>
<comment type="caution">
    <text evidence="3">The sequence shown here is derived from an EMBL/GenBank/DDBJ whole genome shotgun (WGS) entry which is preliminary data.</text>
</comment>
<dbReference type="Proteomes" id="UP000682733">
    <property type="component" value="Unassembled WGS sequence"/>
</dbReference>
<dbReference type="Pfam" id="PF00753">
    <property type="entry name" value="Lactamase_B"/>
    <property type="match status" value="2"/>
</dbReference>
<dbReference type="Proteomes" id="UP000681722">
    <property type="component" value="Unassembled WGS sequence"/>
</dbReference>
<evidence type="ECO:0000313" key="3">
    <source>
        <dbReference type="EMBL" id="CAF0945757.1"/>
    </source>
</evidence>
<dbReference type="PANTHER" id="PTHR42951:SF4">
    <property type="entry name" value="ACYL-COENZYME A THIOESTERASE MBLAC2"/>
    <property type="match status" value="1"/>
</dbReference>
<evidence type="ECO:0000259" key="1">
    <source>
        <dbReference type="SMART" id="SM00849"/>
    </source>
</evidence>
<dbReference type="AlphaFoldDB" id="A0A814CV45"/>
<reference evidence="3" key="1">
    <citation type="submission" date="2021-02" db="EMBL/GenBank/DDBJ databases">
        <authorList>
            <person name="Nowell W R."/>
        </authorList>
    </citation>
    <scope>NUCLEOTIDE SEQUENCE</scope>
</reference>
<dbReference type="InterPro" id="IPR001279">
    <property type="entry name" value="Metallo-B-lactamas"/>
</dbReference>
<feature type="domain" description="Metallo-beta-lactamase" evidence="1">
    <location>
        <begin position="57"/>
        <end position="253"/>
    </location>
</feature>
<dbReference type="OrthoDB" id="17458at2759"/>
<evidence type="ECO:0000313" key="4">
    <source>
        <dbReference type="EMBL" id="CAF3667430.1"/>
    </source>
</evidence>
<evidence type="ECO:0000313" key="2">
    <source>
        <dbReference type="EMBL" id="CAF0884188.1"/>
    </source>
</evidence>
<dbReference type="Proteomes" id="UP000663829">
    <property type="component" value="Unassembled WGS sequence"/>
</dbReference>
<evidence type="ECO:0000313" key="5">
    <source>
        <dbReference type="EMBL" id="CAF3721920.1"/>
    </source>
</evidence>
<dbReference type="SMART" id="SM00849">
    <property type="entry name" value="Lactamase_B"/>
    <property type="match status" value="1"/>
</dbReference>
<dbReference type="Gene3D" id="3.60.15.10">
    <property type="entry name" value="Ribonuclease Z/Hydroxyacylglutathione hydrolase-like"/>
    <property type="match status" value="1"/>
</dbReference>
<dbReference type="EMBL" id="CAJNOK010003006">
    <property type="protein sequence ID" value="CAF0884188.1"/>
    <property type="molecule type" value="Genomic_DNA"/>
</dbReference>
<organism evidence="3 6">
    <name type="scientific">Didymodactylos carnosus</name>
    <dbReference type="NCBI Taxonomy" id="1234261"/>
    <lineage>
        <taxon>Eukaryota</taxon>
        <taxon>Metazoa</taxon>
        <taxon>Spiralia</taxon>
        <taxon>Gnathifera</taxon>
        <taxon>Rotifera</taxon>
        <taxon>Eurotatoria</taxon>
        <taxon>Bdelloidea</taxon>
        <taxon>Philodinida</taxon>
        <taxon>Philodinidae</taxon>
        <taxon>Didymodactylos</taxon>
    </lineage>
</organism>
<protein>
    <recommendedName>
        <fullName evidence="1">Metallo-beta-lactamase domain-containing protein</fullName>
    </recommendedName>
</protein>
<gene>
    <name evidence="3" type="ORF">GPM918_LOCUS10963</name>
    <name evidence="2" type="ORF">OVA965_LOCUS8781</name>
    <name evidence="5" type="ORF">SRO942_LOCUS10964</name>
    <name evidence="4" type="ORF">TMI583_LOCUS8777</name>
</gene>
<keyword evidence="6" id="KW-1185">Reference proteome</keyword>
<sequence>MASLSSLSDGSMPEWCRKLPRPQYASLEQIHVRQQWFQVYKVYSGVYAIYEPYHWEEVISYLIYGSHKNLLLDTGMGIGNIKQVVDELTAKDNIQLPLSVISSHTHHDHIGDNWQFEDIYGIDTNFTRTNMQGNDTDAQAELEPGMIWKKYLPSDFDPKSYRIRPFQIKNYLRDGDKIDMGNNRRLEILTTPGHTPDCISLFDEQNGLLFVGDTFYLGPIFLYRPETNLHEYAKSLEKLAQLCSKVKIIFPAHNIPVVEPDLLIKAAQGIKNVMSGKLKPNETDKEHDVYSFEEFSFVLNKGTIS</sequence>